<comment type="subcellular location">
    <subcellularLocation>
        <location evidence="1">Membrane</location>
    </subcellularLocation>
</comment>
<comment type="caution">
    <text evidence="7">The sequence shown here is derived from an EMBL/GenBank/DDBJ whole genome shotgun (WGS) entry which is preliminary data.</text>
</comment>
<evidence type="ECO:0000256" key="2">
    <source>
        <dbReference type="ARBA" id="ARBA00022692"/>
    </source>
</evidence>
<feature type="transmembrane region" description="Helical" evidence="5">
    <location>
        <begin position="26"/>
        <end position="46"/>
    </location>
</feature>
<feature type="transmembrane region" description="Helical" evidence="5">
    <location>
        <begin position="265"/>
        <end position="285"/>
    </location>
</feature>
<evidence type="ECO:0000256" key="3">
    <source>
        <dbReference type="ARBA" id="ARBA00022989"/>
    </source>
</evidence>
<feature type="transmembrane region" description="Helical" evidence="5">
    <location>
        <begin position="229"/>
        <end position="245"/>
    </location>
</feature>
<name>A0A834BW54_ORYME</name>
<feature type="transmembrane region" description="Helical" evidence="5">
    <location>
        <begin position="191"/>
        <end position="209"/>
    </location>
</feature>
<proteinExistence type="predicted"/>
<dbReference type="GO" id="GO:0004984">
    <property type="term" value="F:olfactory receptor activity"/>
    <property type="evidence" value="ECO:0007669"/>
    <property type="project" value="TreeGrafter"/>
</dbReference>
<accession>A0A834BW54</accession>
<dbReference type="EMBL" id="WKFB01000835">
    <property type="protein sequence ID" value="KAF6717408.1"/>
    <property type="molecule type" value="Genomic_DNA"/>
</dbReference>
<dbReference type="GO" id="GO:0004930">
    <property type="term" value="F:G protein-coupled receptor activity"/>
    <property type="evidence" value="ECO:0007669"/>
    <property type="project" value="InterPro"/>
</dbReference>
<feature type="transmembrane region" description="Helical" evidence="5">
    <location>
        <begin position="466"/>
        <end position="489"/>
    </location>
</feature>
<dbReference type="InterPro" id="IPR000276">
    <property type="entry name" value="GPCR_Rhodpsn"/>
</dbReference>
<evidence type="ECO:0000256" key="5">
    <source>
        <dbReference type="SAM" id="Phobius"/>
    </source>
</evidence>
<keyword evidence="7" id="KW-0675">Receptor</keyword>
<feature type="transmembrane region" description="Helical" evidence="5">
    <location>
        <begin position="557"/>
        <end position="577"/>
    </location>
</feature>
<feature type="transmembrane region" description="Helical" evidence="5">
    <location>
        <begin position="406"/>
        <end position="430"/>
    </location>
</feature>
<sequence>MTSAALNVTSVVRYPDPFSKAVAKNVMVVAVGITIVYINASLIHTFSKHQIFYMNPRYILFIHMVVNDMIQLILAISLFVISYTIRQLSVSICSILVLVTLFTSENTPLSLACMAVECYIAVCMPLRHAQIWTIRRTHLLIGFMWMTSLVSVLPDLFITLATEPLEFYHSRVFCVRETAFPNPIAIKKRDYTYYVYLVIVWLIIFYTYFKILFTAKTASKSSKKARNTILLHAVQVLLCTTTYAAPQLNEFILKTFPKDQADSLFASFIIVQILPRSISPIIYGVRDNTMRKYLKSDFYNLPQTHQAVQVQQHHRSGFLLLSSAAGMNSTVGVGNGTGSAHYMFSFFQALDKNLIVVILGISINSVNATMVHTFRKHYILRSNPRYILFAHLVLNDMIQLTITISLYILSFALGSIPVFICLFLILPAILSTMNTPLNLAVMATECFMSICFPLRYNYICTVKRTYITIGLIWAVSSLSVLPDVFILVATEQQHFFLSRVFCERDTMFRSSLSKEKRNVSHILFFVLVWLTLFCSYFKVLFAAKAANTDATKARNTILLHAFQVLLCMTTYAHPFLLQLFRFLFPEQMISVYFAMFVITQIFPRFLSTVIYGLRDKTFRKYLSRYCICVQTKA</sequence>
<feature type="transmembrane region" description="Helical" evidence="5">
    <location>
        <begin position="522"/>
        <end position="545"/>
    </location>
</feature>
<dbReference type="AlphaFoldDB" id="A0A834BW54"/>
<dbReference type="PANTHER" id="PTHR26451">
    <property type="entry name" value="G_PROTEIN_RECEP_F1_2 DOMAIN-CONTAINING PROTEIN"/>
    <property type="match status" value="1"/>
</dbReference>
<evidence type="ECO:0000256" key="1">
    <source>
        <dbReference type="ARBA" id="ARBA00004370"/>
    </source>
</evidence>
<keyword evidence="2 5" id="KW-0812">Transmembrane</keyword>
<dbReference type="Gene3D" id="1.20.1070.10">
    <property type="entry name" value="Rhodopsin 7-helix transmembrane proteins"/>
    <property type="match status" value="2"/>
</dbReference>
<evidence type="ECO:0000313" key="7">
    <source>
        <dbReference type="EMBL" id="KAF6717408.1"/>
    </source>
</evidence>
<keyword evidence="4 5" id="KW-0472">Membrane</keyword>
<feature type="transmembrane region" description="Helical" evidence="5">
    <location>
        <begin position="58"/>
        <end position="81"/>
    </location>
</feature>
<feature type="transmembrane region" description="Helical" evidence="5">
    <location>
        <begin position="436"/>
        <end position="454"/>
    </location>
</feature>
<dbReference type="Proteomes" id="UP000646548">
    <property type="component" value="Unassembled WGS sequence"/>
</dbReference>
<dbReference type="PROSITE" id="PS50262">
    <property type="entry name" value="G_PROTEIN_RECEP_F1_2"/>
    <property type="match status" value="2"/>
</dbReference>
<dbReference type="SUPFAM" id="SSF81321">
    <property type="entry name" value="Family A G protein-coupled receptor-like"/>
    <property type="match status" value="2"/>
</dbReference>
<evidence type="ECO:0000256" key="4">
    <source>
        <dbReference type="ARBA" id="ARBA00023136"/>
    </source>
</evidence>
<dbReference type="Pfam" id="PF00001">
    <property type="entry name" value="7tm_1"/>
    <property type="match status" value="2"/>
</dbReference>
<reference evidence="7" key="1">
    <citation type="journal article" name="BMC Genomics">
        <title>Long-read sequencing and de novo genome assembly of marine medaka (Oryzias melastigma).</title>
        <authorList>
            <person name="Liang P."/>
            <person name="Saqib H.S.A."/>
            <person name="Ni X."/>
            <person name="Shen Y."/>
        </authorList>
    </citation>
    <scope>NUCLEOTIDE SEQUENCE</scope>
    <source>
        <strain evidence="7">Bigg-433</strain>
    </source>
</reference>
<feature type="domain" description="G-protein coupled receptors family 1 profile" evidence="6">
    <location>
        <begin position="366"/>
        <end position="611"/>
    </location>
</feature>
<evidence type="ECO:0000313" key="8">
    <source>
        <dbReference type="Proteomes" id="UP000646548"/>
    </source>
</evidence>
<dbReference type="CDD" id="cd00637">
    <property type="entry name" value="7tm_classA_rhodopsin-like"/>
    <property type="match status" value="2"/>
</dbReference>
<keyword evidence="3 5" id="KW-1133">Transmembrane helix</keyword>
<organism evidence="7 8">
    <name type="scientific">Oryzias melastigma</name>
    <name type="common">Marine medaka</name>
    <dbReference type="NCBI Taxonomy" id="30732"/>
    <lineage>
        <taxon>Eukaryota</taxon>
        <taxon>Metazoa</taxon>
        <taxon>Chordata</taxon>
        <taxon>Craniata</taxon>
        <taxon>Vertebrata</taxon>
        <taxon>Euteleostomi</taxon>
        <taxon>Actinopterygii</taxon>
        <taxon>Neopterygii</taxon>
        <taxon>Teleostei</taxon>
        <taxon>Neoteleostei</taxon>
        <taxon>Acanthomorphata</taxon>
        <taxon>Ovalentaria</taxon>
        <taxon>Atherinomorphae</taxon>
        <taxon>Beloniformes</taxon>
        <taxon>Adrianichthyidae</taxon>
        <taxon>Oryziinae</taxon>
        <taxon>Oryzias</taxon>
    </lineage>
</organism>
<feature type="domain" description="G-protein coupled receptors family 1 profile" evidence="6">
    <location>
        <begin position="38"/>
        <end position="283"/>
    </location>
</feature>
<protein>
    <submittedName>
        <fullName evidence="7">Olfactory receptor 2AJ1</fullName>
    </submittedName>
</protein>
<feature type="transmembrane region" description="Helical" evidence="5">
    <location>
        <begin position="589"/>
        <end position="613"/>
    </location>
</feature>
<dbReference type="FunFam" id="1.20.1070.10:FF:000096">
    <property type="entry name" value="Odorant receptor 131-2"/>
    <property type="match status" value="2"/>
</dbReference>
<dbReference type="GO" id="GO:0005549">
    <property type="term" value="F:odorant binding"/>
    <property type="evidence" value="ECO:0007669"/>
    <property type="project" value="TreeGrafter"/>
</dbReference>
<dbReference type="GO" id="GO:0016020">
    <property type="term" value="C:membrane"/>
    <property type="evidence" value="ECO:0007669"/>
    <property type="project" value="UniProtKB-SubCell"/>
</dbReference>
<dbReference type="InterPro" id="IPR052921">
    <property type="entry name" value="GPCR1_Superfamily_Member"/>
</dbReference>
<evidence type="ECO:0000259" key="6">
    <source>
        <dbReference type="PROSITE" id="PS50262"/>
    </source>
</evidence>
<dbReference type="PANTHER" id="PTHR26451:SF998">
    <property type="entry name" value="ODORANT RECEPTOR-RELATED"/>
    <property type="match status" value="1"/>
</dbReference>
<dbReference type="InterPro" id="IPR017452">
    <property type="entry name" value="GPCR_Rhodpsn_7TM"/>
</dbReference>
<gene>
    <name evidence="7" type="ORF">FQA47_013806</name>
</gene>
<feature type="transmembrane region" description="Helical" evidence="5">
    <location>
        <begin position="139"/>
        <end position="161"/>
    </location>
</feature>